<evidence type="ECO:0000313" key="2">
    <source>
        <dbReference type="EMBL" id="PIW17660.1"/>
    </source>
</evidence>
<proteinExistence type="predicted"/>
<organism evidence="2 3">
    <name type="scientific">bacterium (Candidatus Blackallbacteria) CG17_big_fil_post_rev_8_21_14_2_50_48_46</name>
    <dbReference type="NCBI Taxonomy" id="2014261"/>
    <lineage>
        <taxon>Bacteria</taxon>
        <taxon>Candidatus Blackallbacteria</taxon>
    </lineage>
</organism>
<reference evidence="2 3" key="1">
    <citation type="submission" date="2017-09" db="EMBL/GenBank/DDBJ databases">
        <title>Depth-based differentiation of microbial function through sediment-hosted aquifers and enrichment of novel symbionts in the deep terrestrial subsurface.</title>
        <authorList>
            <person name="Probst A.J."/>
            <person name="Ladd B."/>
            <person name="Jarett J.K."/>
            <person name="Geller-Mcgrath D.E."/>
            <person name="Sieber C.M."/>
            <person name="Emerson J.B."/>
            <person name="Anantharaman K."/>
            <person name="Thomas B.C."/>
            <person name="Malmstrom R."/>
            <person name="Stieglmeier M."/>
            <person name="Klingl A."/>
            <person name="Woyke T."/>
            <person name="Ryan C.M."/>
            <person name="Banfield J.F."/>
        </authorList>
    </citation>
    <scope>NUCLEOTIDE SEQUENCE [LARGE SCALE GENOMIC DNA]</scope>
    <source>
        <strain evidence="2">CG17_big_fil_post_rev_8_21_14_2_50_48_46</strain>
    </source>
</reference>
<sequence length="475" mass="53637">MNHRLVLTLIVTLALNPMISQANATVPITEAVMAEGECSQGIELLDAQLILDVDPDKGRLKGRYTAVLKNPFAKPLAQACFVLNPGLKIDRIEIKGLKSLLKEPTQGASPLAYRLIPQQPFASDSSQQLSLQFSGPIIAQPKFGRILPDDVFLSSQSFFYPRFDRAQNRYCPLNLQIKVPQGYLPVPSGAKQFPVLSGDTYHASIETACGFRNEQGFDLASARYAVNETGPLRIYHRLGKQVSKAELVTMSAEFKDMFKALGDQFGPHTATHFNLVETNREDLGGMGKVNTVFLSDKYFGQAEKVAPAQYSFFKQQFGDPDRITKEFAFYRRTVLAHECAHLFINHFYDYDKPWFAEGLPEFTSLEALLATGHKSDVERKLAEYHQIWRQVPTRPLPAINQASLDSQLGYRVNYYGTPLALWVLRQNRRDTFNALWKAWLSDRNKALTYAYFKASFNLSPTESAYFEKAFEPKAF</sequence>
<gene>
    <name evidence="2" type="ORF">COW36_07915</name>
</gene>
<dbReference type="Proteomes" id="UP000231019">
    <property type="component" value="Unassembled WGS sequence"/>
</dbReference>
<name>A0A2M7G6J1_9BACT</name>
<evidence type="ECO:0008006" key="4">
    <source>
        <dbReference type="Google" id="ProtNLM"/>
    </source>
</evidence>
<feature type="chain" id="PRO_5014992992" description="Peptidase MA-like domain-containing protein" evidence="1">
    <location>
        <begin position="25"/>
        <end position="475"/>
    </location>
</feature>
<comment type="caution">
    <text evidence="2">The sequence shown here is derived from an EMBL/GenBank/DDBJ whole genome shotgun (WGS) entry which is preliminary data.</text>
</comment>
<accession>A0A2M7G6J1</accession>
<evidence type="ECO:0000313" key="3">
    <source>
        <dbReference type="Proteomes" id="UP000231019"/>
    </source>
</evidence>
<evidence type="ECO:0000256" key="1">
    <source>
        <dbReference type="SAM" id="SignalP"/>
    </source>
</evidence>
<feature type="signal peptide" evidence="1">
    <location>
        <begin position="1"/>
        <end position="24"/>
    </location>
</feature>
<keyword evidence="1" id="KW-0732">Signal</keyword>
<dbReference type="InterPro" id="IPR027268">
    <property type="entry name" value="Peptidase_M4/M1_CTD_sf"/>
</dbReference>
<dbReference type="AlphaFoldDB" id="A0A2M7G6J1"/>
<dbReference type="Gene3D" id="1.10.390.10">
    <property type="entry name" value="Neutral Protease Domain 2"/>
    <property type="match status" value="1"/>
</dbReference>
<protein>
    <recommendedName>
        <fullName evidence="4">Peptidase MA-like domain-containing protein</fullName>
    </recommendedName>
</protein>
<dbReference type="EMBL" id="PFFQ01000022">
    <property type="protein sequence ID" value="PIW17660.1"/>
    <property type="molecule type" value="Genomic_DNA"/>
</dbReference>